<dbReference type="Proteomes" id="UP000078397">
    <property type="component" value="Unassembled WGS sequence"/>
</dbReference>
<evidence type="ECO:0000313" key="2">
    <source>
        <dbReference type="Proteomes" id="UP000078397"/>
    </source>
</evidence>
<reference evidence="1 2" key="1">
    <citation type="journal article" date="2016" name="PLoS Pathog.">
        <title>Biosynthesis of antibiotic leucinostatins in bio-control fungus Purpureocillium lilacinum and their inhibition on phytophthora revealed by genome mining.</title>
        <authorList>
            <person name="Wang G."/>
            <person name="Liu Z."/>
            <person name="Lin R."/>
            <person name="Li E."/>
            <person name="Mao Z."/>
            <person name="Ling J."/>
            <person name="Yang Y."/>
            <person name="Yin W.B."/>
            <person name="Xie B."/>
        </authorList>
    </citation>
    <scope>NUCLEOTIDE SEQUENCE [LARGE SCALE GENOMIC DNA]</scope>
    <source>
        <strain evidence="1">170</strain>
    </source>
</reference>
<dbReference type="AlphaFoldDB" id="A0A219ARX1"/>
<dbReference type="GeneID" id="33937083"/>
<name>A0A219ARX1_METCM</name>
<dbReference type="KEGG" id="pchm:VFPPC_18245"/>
<keyword evidence="2" id="KW-1185">Reference proteome</keyword>
<gene>
    <name evidence="1" type="ORF">VFPPC_18245</name>
</gene>
<organism evidence="1 2">
    <name type="scientific">Pochonia chlamydosporia 170</name>
    <dbReference type="NCBI Taxonomy" id="1380566"/>
    <lineage>
        <taxon>Eukaryota</taxon>
        <taxon>Fungi</taxon>
        <taxon>Dikarya</taxon>
        <taxon>Ascomycota</taxon>
        <taxon>Pezizomycotina</taxon>
        <taxon>Sordariomycetes</taxon>
        <taxon>Hypocreomycetidae</taxon>
        <taxon>Hypocreales</taxon>
        <taxon>Clavicipitaceae</taxon>
        <taxon>Pochonia</taxon>
    </lineage>
</organism>
<dbReference type="EMBL" id="LSBJ02000004">
    <property type="protein sequence ID" value="OWT43034.1"/>
    <property type="molecule type" value="Genomic_DNA"/>
</dbReference>
<dbReference type="RefSeq" id="XP_022285489.1">
    <property type="nucleotide sequence ID" value="XM_022429888.1"/>
</dbReference>
<accession>A0A219ARX1</accession>
<protein>
    <submittedName>
        <fullName evidence="1">Uncharacterized protein</fullName>
    </submittedName>
</protein>
<evidence type="ECO:0000313" key="1">
    <source>
        <dbReference type="EMBL" id="OWT43034.1"/>
    </source>
</evidence>
<proteinExistence type="predicted"/>
<sequence>MQVRHSLRGYWISPSAPFATGHEKKTWEVGLGTVLTIFSPIHPCELELPRLAGYANDQSCRGRRMNLVQNASIRLRFQIVGTGTHVWHMSCRVRASFLSDTLAVPDCHVDVLGYLWMLGSVWCSKLI</sequence>
<comment type="caution">
    <text evidence="1">The sequence shown here is derived from an EMBL/GenBank/DDBJ whole genome shotgun (WGS) entry which is preliminary data.</text>
</comment>